<gene>
    <name evidence="2" type="ORF">Phou_015690</name>
</gene>
<evidence type="ECO:0000313" key="2">
    <source>
        <dbReference type="EMBL" id="GFJ77389.1"/>
    </source>
</evidence>
<dbReference type="GO" id="GO:0043531">
    <property type="term" value="F:ADP binding"/>
    <property type="evidence" value="ECO:0007669"/>
    <property type="project" value="InterPro"/>
</dbReference>
<dbReference type="SUPFAM" id="SSF48452">
    <property type="entry name" value="TPR-like"/>
    <property type="match status" value="2"/>
</dbReference>
<proteinExistence type="predicted"/>
<evidence type="ECO:0000313" key="3">
    <source>
        <dbReference type="Proteomes" id="UP000482800"/>
    </source>
</evidence>
<dbReference type="Gene3D" id="1.25.40.10">
    <property type="entry name" value="Tetratricopeptide repeat domain"/>
    <property type="match status" value="1"/>
</dbReference>
<dbReference type="Gene3D" id="3.40.50.300">
    <property type="entry name" value="P-loop containing nucleotide triphosphate hydrolases"/>
    <property type="match status" value="1"/>
</dbReference>
<protein>
    <recommendedName>
        <fullName evidence="1">NB-ARC domain-containing protein</fullName>
    </recommendedName>
</protein>
<keyword evidence="3" id="KW-1185">Reference proteome</keyword>
<sequence>MAIWQQRLAEPPGLWVMARQEPAAPPAELPAVPASFAGRAEDVVAIDRLIQREHRVIAITGPPGVGKSSLAVWVAHAWAADYPDGQLFVPLGGASGEPARPGAVLARLLGALGAAGDERRGDVDELSARFRSVSARRRVLMVLDDARAADQVRPLLPGGASCLVLITSRWLLVELAPAVSHPISGLGDEECLALLANAAGADRIVADRAGATRLVRLCGGFPLAVGIAGARLRARPTWTPGQLAERLDDERGRLDELKQGDLAVRSAFEASYAELSELDRLVFRRVGAHPGRTFGLGAGAAMVGAGATAHRDVAGVLERLVDSHLIESLEPGRYRLHDLLRLFAAERLAAEEPPEERLAVLTRLLERLATEASAGAWLLRERETVVTAVHDGVAAGAHEAVWQLVSAVSPLLDGAGDHPDRLALWSDAATAAAALGEGGRRCQALCGVCHAYHEAGDVRRSLEPAAEAVAIATSLGDRRLRAEALYAYGETLAELSQFAAAEEPLLQSVALFAELSDRRAEIRSRVVLGELYNESRRPEHAVKVLERALALLTDLADERMRAAALRTLAAANRLIGRRAEALSAISEAMLVGRRLGDQRALGLALAERGQLALDDDRHDDAVGDFREMLEMFRNVRDGLGIGSAQELIGDALAAAGRPVEALSAYDASIAEFDRLHDHVRVGLALLRRAAAQRASDRPASGLADRARADELLGVLDLPVANLLRERLDDEPG</sequence>
<dbReference type="PANTHER" id="PTHR47691">
    <property type="entry name" value="REGULATOR-RELATED"/>
    <property type="match status" value="1"/>
</dbReference>
<organism evidence="2 3">
    <name type="scientific">Phytohabitans houttuyneae</name>
    <dbReference type="NCBI Taxonomy" id="1076126"/>
    <lineage>
        <taxon>Bacteria</taxon>
        <taxon>Bacillati</taxon>
        <taxon>Actinomycetota</taxon>
        <taxon>Actinomycetes</taxon>
        <taxon>Micromonosporales</taxon>
        <taxon>Micromonosporaceae</taxon>
    </lineage>
</organism>
<dbReference type="PRINTS" id="PR00364">
    <property type="entry name" value="DISEASERSIST"/>
</dbReference>
<dbReference type="SUPFAM" id="SSF52540">
    <property type="entry name" value="P-loop containing nucleoside triphosphate hydrolases"/>
    <property type="match status" value="1"/>
</dbReference>
<dbReference type="InterPro" id="IPR027417">
    <property type="entry name" value="P-loop_NTPase"/>
</dbReference>
<evidence type="ECO:0000259" key="1">
    <source>
        <dbReference type="Pfam" id="PF00931"/>
    </source>
</evidence>
<reference evidence="2 3" key="2">
    <citation type="submission" date="2020-03" db="EMBL/GenBank/DDBJ databases">
        <authorList>
            <person name="Ichikawa N."/>
            <person name="Kimura A."/>
            <person name="Kitahashi Y."/>
            <person name="Uohara A."/>
        </authorList>
    </citation>
    <scope>NUCLEOTIDE SEQUENCE [LARGE SCALE GENOMIC DNA]</scope>
    <source>
        <strain evidence="2 3">NBRC 108639</strain>
    </source>
</reference>
<name>A0A6V8K5F2_9ACTN</name>
<reference evidence="2 3" key="1">
    <citation type="submission" date="2020-03" db="EMBL/GenBank/DDBJ databases">
        <title>Whole genome shotgun sequence of Phytohabitans houttuyneae NBRC 108639.</title>
        <authorList>
            <person name="Komaki H."/>
            <person name="Tamura T."/>
        </authorList>
    </citation>
    <scope>NUCLEOTIDE SEQUENCE [LARGE SCALE GENOMIC DNA]</scope>
    <source>
        <strain evidence="2 3">NBRC 108639</strain>
    </source>
</reference>
<dbReference type="EMBL" id="BLPF01000001">
    <property type="protein sequence ID" value="GFJ77389.1"/>
    <property type="molecule type" value="Genomic_DNA"/>
</dbReference>
<comment type="caution">
    <text evidence="2">The sequence shown here is derived from an EMBL/GenBank/DDBJ whole genome shotgun (WGS) entry which is preliminary data.</text>
</comment>
<dbReference type="InterPro" id="IPR019734">
    <property type="entry name" value="TPR_rpt"/>
</dbReference>
<dbReference type="PANTHER" id="PTHR47691:SF3">
    <property type="entry name" value="HTH-TYPE TRANSCRIPTIONAL REGULATOR RV0890C-RELATED"/>
    <property type="match status" value="1"/>
</dbReference>
<dbReference type="InterPro" id="IPR002182">
    <property type="entry name" value="NB-ARC"/>
</dbReference>
<accession>A0A6V8K5F2</accession>
<dbReference type="AlphaFoldDB" id="A0A6V8K5F2"/>
<dbReference type="SMART" id="SM00028">
    <property type="entry name" value="TPR"/>
    <property type="match status" value="5"/>
</dbReference>
<feature type="domain" description="NB-ARC" evidence="1">
    <location>
        <begin position="46"/>
        <end position="201"/>
    </location>
</feature>
<dbReference type="Pfam" id="PF00931">
    <property type="entry name" value="NB-ARC"/>
    <property type="match status" value="1"/>
</dbReference>
<dbReference type="InterPro" id="IPR011990">
    <property type="entry name" value="TPR-like_helical_dom_sf"/>
</dbReference>
<dbReference type="Proteomes" id="UP000482800">
    <property type="component" value="Unassembled WGS sequence"/>
</dbReference>